<dbReference type="PROSITE" id="PS50931">
    <property type="entry name" value="HTH_LYSR"/>
    <property type="match status" value="1"/>
</dbReference>
<feature type="domain" description="HTH lysR-type" evidence="5">
    <location>
        <begin position="1"/>
        <end position="58"/>
    </location>
</feature>
<dbReference type="PANTHER" id="PTHR30346:SF17">
    <property type="entry name" value="LYSR FAMILY TRANSCRIPTIONAL REGULATOR"/>
    <property type="match status" value="1"/>
</dbReference>
<evidence type="ECO:0000256" key="4">
    <source>
        <dbReference type="ARBA" id="ARBA00023163"/>
    </source>
</evidence>
<dbReference type="Pfam" id="PF03466">
    <property type="entry name" value="LysR_substrate"/>
    <property type="match status" value="1"/>
</dbReference>
<keyword evidence="7" id="KW-1185">Reference proteome</keyword>
<dbReference type="OrthoDB" id="8807047at2"/>
<dbReference type="HOGENOM" id="CLU_039613_6_4_4"/>
<sequence>MDIRQLKYFVAVANTRNFTRASEQLHIAQPPLSRQIQLLEEELGVQLLLRNSRPLRLTEAGRVFYEQALQILNRLDQLKNATQQIGLNQRQTLSIGFVASTLYGGLPMLVRKLRQHYPEVDIQLLELTSMQQFAALKSGRIDVGFGRIRSNDATVARIVLREEKLVLAIPPSFALAGSNQRVSLKEVHGQKLIVYPKEPRPSFADHILSLLNDQDIHPAEVHEVREIQTALGLVAAESGICLIPASARLRNDLHYRLIDDARATSPIILTHRINDNAWYIEAVKRLVADMYAEHPAWLDIDTNSFPATGFPIPQRKPADPGDPGEG</sequence>
<accession>D8IP01</accession>
<dbReference type="GO" id="GO:0003700">
    <property type="term" value="F:DNA-binding transcription factor activity"/>
    <property type="evidence" value="ECO:0007669"/>
    <property type="project" value="InterPro"/>
</dbReference>
<dbReference type="CDD" id="cd08445">
    <property type="entry name" value="PBP2_BenM_CatM_CatR"/>
    <property type="match status" value="1"/>
</dbReference>
<dbReference type="RefSeq" id="WP_013233326.1">
    <property type="nucleotide sequence ID" value="NC_014323.1"/>
</dbReference>
<dbReference type="InterPro" id="IPR005119">
    <property type="entry name" value="LysR_subst-bd"/>
</dbReference>
<dbReference type="STRING" id="757424.Hsero_1305"/>
<keyword evidence="2" id="KW-0805">Transcription regulation</keyword>
<dbReference type="GO" id="GO:0032993">
    <property type="term" value="C:protein-DNA complex"/>
    <property type="evidence" value="ECO:0007669"/>
    <property type="project" value="TreeGrafter"/>
</dbReference>
<keyword evidence="4" id="KW-0804">Transcription</keyword>
<dbReference type="Pfam" id="PF00126">
    <property type="entry name" value="HTH_1"/>
    <property type="match status" value="1"/>
</dbReference>
<dbReference type="eggNOG" id="COG0583">
    <property type="taxonomic scope" value="Bacteria"/>
</dbReference>
<dbReference type="InterPro" id="IPR036390">
    <property type="entry name" value="WH_DNA-bd_sf"/>
</dbReference>
<evidence type="ECO:0000256" key="1">
    <source>
        <dbReference type="ARBA" id="ARBA00009437"/>
    </source>
</evidence>
<organism evidence="6 7">
    <name type="scientific">Herbaspirillum seropedicae (strain SmR1)</name>
    <dbReference type="NCBI Taxonomy" id="757424"/>
    <lineage>
        <taxon>Bacteria</taxon>
        <taxon>Pseudomonadati</taxon>
        <taxon>Pseudomonadota</taxon>
        <taxon>Betaproteobacteria</taxon>
        <taxon>Burkholderiales</taxon>
        <taxon>Oxalobacteraceae</taxon>
        <taxon>Herbaspirillum</taxon>
    </lineage>
</organism>
<gene>
    <name evidence="6" type="ordered locus">Hsero_1305</name>
</gene>
<dbReference type="PANTHER" id="PTHR30346">
    <property type="entry name" value="TRANSCRIPTIONAL DUAL REGULATOR HCAR-RELATED"/>
    <property type="match status" value="1"/>
</dbReference>
<dbReference type="SUPFAM" id="SSF53850">
    <property type="entry name" value="Periplasmic binding protein-like II"/>
    <property type="match status" value="1"/>
</dbReference>
<dbReference type="InterPro" id="IPR000847">
    <property type="entry name" value="LysR_HTH_N"/>
</dbReference>
<dbReference type="GeneID" id="29393042"/>
<dbReference type="AlphaFoldDB" id="D8IP01"/>
<dbReference type="SUPFAM" id="SSF46785">
    <property type="entry name" value="Winged helix' DNA-binding domain"/>
    <property type="match status" value="1"/>
</dbReference>
<dbReference type="EMBL" id="CP002039">
    <property type="protein sequence ID" value="ADJ62821.1"/>
    <property type="molecule type" value="Genomic_DNA"/>
</dbReference>
<proteinExistence type="inferred from homology"/>
<evidence type="ECO:0000256" key="2">
    <source>
        <dbReference type="ARBA" id="ARBA00023015"/>
    </source>
</evidence>
<dbReference type="GO" id="GO:0003677">
    <property type="term" value="F:DNA binding"/>
    <property type="evidence" value="ECO:0007669"/>
    <property type="project" value="UniProtKB-KW"/>
</dbReference>
<name>D8IP01_HERSS</name>
<evidence type="ECO:0000259" key="5">
    <source>
        <dbReference type="PROSITE" id="PS50931"/>
    </source>
</evidence>
<dbReference type="KEGG" id="hse:Hsero_1305"/>
<evidence type="ECO:0000313" key="6">
    <source>
        <dbReference type="EMBL" id="ADJ62821.1"/>
    </source>
</evidence>
<keyword evidence="3" id="KW-0238">DNA-binding</keyword>
<dbReference type="InterPro" id="IPR036388">
    <property type="entry name" value="WH-like_DNA-bd_sf"/>
</dbReference>
<dbReference type="Gene3D" id="3.40.190.10">
    <property type="entry name" value="Periplasmic binding protein-like II"/>
    <property type="match status" value="2"/>
</dbReference>
<reference evidence="6 7" key="1">
    <citation type="submission" date="2010-04" db="EMBL/GenBank/DDBJ databases">
        <title>The genome of Herbaspirillum seropedicae SmR1, an endophytic, nitrogen-fixing, plant-growth promoting beta-Proteobacteria.</title>
        <authorList>
            <person name="Pedrosa F.O."/>
            <person name="Monteiro R.A."/>
            <person name="Wassem R."/>
            <person name="Cruz L.M."/>
            <person name="Ayub R.A."/>
            <person name="Colauto N.B."/>
            <person name="Fernandez M.A."/>
            <person name="Fungaro M.H.P."/>
            <person name="Grisard E.C."/>
            <person name="Hungria M."/>
            <person name="Madeira H.M.F."/>
            <person name="Nodari R.O."/>
            <person name="Osaku C.A."/>
            <person name="Petzl-Erler M.L."/>
            <person name="Terenzi H."/>
            <person name="Vieira L.G.E."/>
            <person name="Almeida M.I.M."/>
            <person name="Alves L.R."/>
            <person name="Arantes O.M.N."/>
            <person name="Balsanelli E."/>
            <person name="Barcellos F.G."/>
            <person name="Baura V.A."/>
            <person name="Binde D.R."/>
            <person name="Campo R.J."/>
            <person name="Chubatsu L.S."/>
            <person name="Chueire L.M.O."/>
            <person name="Ciferri R.R."/>
            <person name="Correa L.C."/>
            <person name="da Conceicao Silva J.L."/>
            <person name="Dabul A.N.G."/>
            <person name="Dambros B.P."/>
            <person name="Faoro H."/>
            <person name="Favetti A."/>
            <person name="Friedermann G."/>
            <person name="Furlaneto M.C."/>
            <person name="Gasques L.S."/>
            <person name="Gimenes C.C.T."/>
            <person name="Gioppo N.M.R."/>
            <person name="Glienke-Blanco C."/>
            <person name="Godoy L.P."/>
            <person name="Guerra M.P."/>
            <person name="Karp S."/>
            <person name="Kava-Cordeiro V."/>
            <person name="Margarido V.P."/>
            <person name="Mathioni S.M."/>
            <person name="Menck-Soares M.A."/>
            <person name="Murace N.K."/>
            <person name="Nicolas M.F."/>
            <person name="Oliveira C.E.C."/>
            <person name="Pagnan N.A.B."/>
            <person name="Pamphile J.A."/>
            <person name="Patussi E.V."/>
            <person name="Pereira L.F.P."/>
            <person name="Pereira-Ferrari L."/>
            <person name="Pinto F.G.S."/>
            <person name="Precoma C."/>
            <person name="Prioli A.J."/>
            <person name="Prioli S.M.A.P."/>
            <person name="Raittz R.T."/>
            <person name="Ramos H.J.O."/>
            <person name="Ribeiro E.M.S.F."/>
            <person name="Rigo L.U."/>
            <person name="Rocha C.L.M.S.C."/>
            <person name="Rocha S.N."/>
            <person name="Santos K."/>
            <person name="Satori D."/>
            <person name="Silva A.G."/>
            <person name="Simao R.C.G."/>
            <person name="Soares M.A.M."/>
            <person name="Souza E.M."/>
            <person name="Steffens M.B.R."/>
            <person name="Steindel M."/>
            <person name="Tadra-Sfeir M.Z."/>
            <person name="Takahashi E.K."/>
            <person name="Torres R.A."/>
            <person name="Valle J.S."/>
            <person name="Vernal J.I."/>
            <person name="Vilas-Boas L.A."/>
            <person name="Watanabe M.A.E."/>
            <person name="Weiss V.A."/>
            <person name="Yates M.A."/>
            <person name="Souza E.M."/>
        </authorList>
    </citation>
    <scope>NUCLEOTIDE SEQUENCE [LARGE SCALE GENOMIC DNA]</scope>
    <source>
        <strain evidence="6 7">SmR1</strain>
    </source>
</reference>
<dbReference type="Proteomes" id="UP000000329">
    <property type="component" value="Chromosome"/>
</dbReference>
<evidence type="ECO:0000256" key="3">
    <source>
        <dbReference type="ARBA" id="ARBA00023125"/>
    </source>
</evidence>
<dbReference type="FunFam" id="1.10.10.10:FF:000001">
    <property type="entry name" value="LysR family transcriptional regulator"/>
    <property type="match status" value="1"/>
</dbReference>
<dbReference type="PRINTS" id="PR00039">
    <property type="entry name" value="HTHLYSR"/>
</dbReference>
<evidence type="ECO:0000313" key="7">
    <source>
        <dbReference type="Proteomes" id="UP000000329"/>
    </source>
</evidence>
<comment type="similarity">
    <text evidence="1">Belongs to the LysR transcriptional regulatory family.</text>
</comment>
<dbReference type="Gene3D" id="1.10.10.10">
    <property type="entry name" value="Winged helix-like DNA-binding domain superfamily/Winged helix DNA-binding domain"/>
    <property type="match status" value="1"/>
</dbReference>
<protein>
    <submittedName>
        <fullName evidence="6">LysR family transcription regulator protein</fullName>
    </submittedName>
</protein>